<organism evidence="3 4">
    <name type="scientific">Plasmodium knowlesi</name>
    <dbReference type="NCBI Taxonomy" id="5850"/>
    <lineage>
        <taxon>Eukaryota</taxon>
        <taxon>Sar</taxon>
        <taxon>Alveolata</taxon>
        <taxon>Apicomplexa</taxon>
        <taxon>Aconoidasida</taxon>
        <taxon>Haemosporida</taxon>
        <taxon>Plasmodiidae</taxon>
        <taxon>Plasmodium</taxon>
        <taxon>Plasmodium (Plasmodium)</taxon>
    </lineage>
</organism>
<keyword evidence="1" id="KW-0472">Membrane</keyword>
<reference evidence="3 4" key="1">
    <citation type="submission" date="2017-05" db="EMBL/GenBank/DDBJ databases">
        <title>PacBio assembly of a Plasmodium knowlesi genome sequence with Hi-C correction and manual annotation of the SICAvar gene family.</title>
        <authorList>
            <person name="Lapp S.A."/>
            <person name="Geraldo J.A."/>
            <person name="Chien J.-T."/>
            <person name="Ay F."/>
            <person name="Pakala S.B."/>
            <person name="Batugedara G."/>
            <person name="Humphrey J.C."/>
            <person name="Debarry J.D."/>
            <person name="Le Roch K.G."/>
            <person name="Galinski M.R."/>
            <person name="Kissinger J.C."/>
        </authorList>
    </citation>
    <scope>NUCLEOTIDE SEQUENCE [LARGE SCALE GENOMIC DNA]</scope>
    <source>
        <strain evidence="4">Malayan Strain Pk1 (A+)</strain>
    </source>
</reference>
<feature type="transmembrane region" description="Helical" evidence="1">
    <location>
        <begin position="288"/>
        <end position="308"/>
    </location>
</feature>
<feature type="signal peptide" evidence="2">
    <location>
        <begin position="1"/>
        <end position="29"/>
    </location>
</feature>
<dbReference type="Proteomes" id="UP000195012">
    <property type="component" value="Unassembled WGS sequence"/>
</dbReference>
<evidence type="ECO:0000313" key="4">
    <source>
        <dbReference type="Proteomes" id="UP000195012"/>
    </source>
</evidence>
<accession>A0A1Y3DZI7</accession>
<dbReference type="VEuPathDB" id="PlasmoDB:PKNH_0321600"/>
<sequence>MAEHTSKLSVFSRIVTSSLLVLSYTFVQSWDSAACQENAVRTSRLLTSHTLIGNTQAAQYPYLKNEVMDFYDEEYDTSEECLNQLVHREARGNTFSNRIHEGNFQRRSYYNLDASCDVLRGTNEIKRGLQKKSKGTNSSLDIDYFYDDEDAPCTSTSKELARCDKSISSRKYITPGLKGKTSTESRLFDYKPEENFGTLKKLIIEASAAEPPSKDGIIVALKKFDKKFEVELLRSVYDKALSDYDECKYKTGKRKYKHFMRKFRVFLPPTMNMALLMLMLVFQSTLFFTGIFSFLSCTLFTMMSYYGYKFAKIQKMRTCYRNFVKNGTPRKQIKYEKNYF</sequence>
<dbReference type="VEuPathDB" id="PlasmoDB:PKNOH_S02313900"/>
<protein>
    <recommendedName>
        <fullName evidence="5">Pv-fam-d protein</fullName>
    </recommendedName>
</protein>
<comment type="caution">
    <text evidence="3">The sequence shown here is derived from an EMBL/GenBank/DDBJ whole genome shotgun (WGS) entry which is preliminary data.</text>
</comment>
<proteinExistence type="predicted"/>
<name>A0A1Y3DZI7_PLAKN</name>
<dbReference type="OrthoDB" id="383799at2759"/>
<feature type="transmembrane region" description="Helical" evidence="1">
    <location>
        <begin position="263"/>
        <end position="282"/>
    </location>
</feature>
<dbReference type="VEuPathDB" id="PlasmoDB:PKA1H_030026600"/>
<keyword evidence="1" id="KW-0812">Transmembrane</keyword>
<evidence type="ECO:0008006" key="5">
    <source>
        <dbReference type="Google" id="ProtNLM"/>
    </source>
</evidence>
<keyword evidence="1" id="KW-1133">Transmembrane helix</keyword>
<dbReference type="OMA" id="SWENTEY"/>
<keyword evidence="2" id="KW-0732">Signal</keyword>
<evidence type="ECO:0000256" key="2">
    <source>
        <dbReference type="SAM" id="SignalP"/>
    </source>
</evidence>
<dbReference type="EMBL" id="NETL01000016">
    <property type="protein sequence ID" value="OTN68598.1"/>
    <property type="molecule type" value="Genomic_DNA"/>
</dbReference>
<evidence type="ECO:0000313" key="3">
    <source>
        <dbReference type="EMBL" id="OTN68598.1"/>
    </source>
</evidence>
<evidence type="ECO:0000256" key="1">
    <source>
        <dbReference type="SAM" id="Phobius"/>
    </source>
</evidence>
<dbReference type="AlphaFoldDB" id="A0A1Y3DZI7"/>
<feature type="chain" id="PRO_5010987025" description="Pv-fam-d protein" evidence="2">
    <location>
        <begin position="30"/>
        <end position="340"/>
    </location>
</feature>
<gene>
    <name evidence="3" type="ORF">PKNOH_S02313900</name>
</gene>